<comment type="caution">
    <text evidence="1">The sequence shown here is derived from an EMBL/GenBank/DDBJ whole genome shotgun (WGS) entry which is preliminary data.</text>
</comment>
<dbReference type="AlphaFoldDB" id="A0A8J8SXW6"/>
<gene>
    <name evidence="1" type="ORF">FGO68_gene4331</name>
</gene>
<name>A0A8J8SXW6_HALGN</name>
<evidence type="ECO:0000313" key="1">
    <source>
        <dbReference type="EMBL" id="TNV74914.1"/>
    </source>
</evidence>
<protein>
    <submittedName>
        <fullName evidence="1">Uncharacterized protein</fullName>
    </submittedName>
</protein>
<sequence length="72" mass="8415">MFKVSWAHQQSHLEVSLMCNQSVFLILQIVHSKGEQQIWEEPFTQLDQTLQTLTQVFSTTIQPKLMGVLYLH</sequence>
<proteinExistence type="predicted"/>
<reference evidence="1" key="1">
    <citation type="submission" date="2019-06" db="EMBL/GenBank/DDBJ databases">
        <authorList>
            <person name="Zheng W."/>
        </authorList>
    </citation>
    <scope>NUCLEOTIDE SEQUENCE</scope>
    <source>
        <strain evidence="1">QDHG01</strain>
    </source>
</reference>
<keyword evidence="2" id="KW-1185">Reference proteome</keyword>
<dbReference type="Proteomes" id="UP000785679">
    <property type="component" value="Unassembled WGS sequence"/>
</dbReference>
<accession>A0A8J8SXW6</accession>
<organism evidence="1 2">
    <name type="scientific">Halteria grandinella</name>
    <dbReference type="NCBI Taxonomy" id="5974"/>
    <lineage>
        <taxon>Eukaryota</taxon>
        <taxon>Sar</taxon>
        <taxon>Alveolata</taxon>
        <taxon>Ciliophora</taxon>
        <taxon>Intramacronucleata</taxon>
        <taxon>Spirotrichea</taxon>
        <taxon>Stichotrichia</taxon>
        <taxon>Sporadotrichida</taxon>
        <taxon>Halteriidae</taxon>
        <taxon>Halteria</taxon>
    </lineage>
</organism>
<evidence type="ECO:0000313" key="2">
    <source>
        <dbReference type="Proteomes" id="UP000785679"/>
    </source>
</evidence>
<dbReference type="EMBL" id="RRYP01016552">
    <property type="protein sequence ID" value="TNV74914.1"/>
    <property type="molecule type" value="Genomic_DNA"/>
</dbReference>